<dbReference type="Proteomes" id="UP001530293">
    <property type="component" value="Unassembled WGS sequence"/>
</dbReference>
<dbReference type="NCBIfam" id="TIGR01444">
    <property type="entry name" value="fkbM_fam"/>
    <property type="match status" value="1"/>
</dbReference>
<dbReference type="InterPro" id="IPR029063">
    <property type="entry name" value="SAM-dependent_MTases_sf"/>
</dbReference>
<dbReference type="PANTHER" id="PTHR34203">
    <property type="entry name" value="METHYLTRANSFERASE, FKBM FAMILY PROTEIN"/>
    <property type="match status" value="1"/>
</dbReference>
<evidence type="ECO:0000313" key="4">
    <source>
        <dbReference type="Proteomes" id="UP001530293"/>
    </source>
</evidence>
<sequence length="415" mass="46878">MTVLSSRRYAGGSRNIRAYINLAWYALLGGVVIVPIVRLINALVQPPDTDRDEVEKPYAAASKVHRSYALDHPSIEQHDEKLSFQTSSDPLLEPLNCLELLESYKKLEIPELKDHTDKLPYHKSYLRLTKMETPFYLSTNDGLVDSVRVDIFMKGYYYEPELAEAMQTILRDESERVPGEKQNKRPIMLDVGGNVGWFSMLSAAHGAEVFVFEPNVVNMIRLCESAVLNGWSLSSNPVNNQLHPYMKGVSNNHGEEHQMYKVHENNPGSFTFSDKAAGNAEVPGGLLQLVTLDALAQEQNWLEADDDTRISILKIDVEGLELKVFQGAKELLKSGTVKNIFMEWKKGEKKEESAEWEEILSLLLDAGYELYKIWNIPGPKDIVTKAFGSGKELMVYLTSTMPIQNANLWIRLIES</sequence>
<dbReference type="SUPFAM" id="SSF53335">
    <property type="entry name" value="S-adenosyl-L-methionine-dependent methyltransferases"/>
    <property type="match status" value="1"/>
</dbReference>
<proteinExistence type="predicted"/>
<dbReference type="EMBL" id="JALLBG020000123">
    <property type="protein sequence ID" value="KAL3763362.1"/>
    <property type="molecule type" value="Genomic_DNA"/>
</dbReference>
<dbReference type="AlphaFoldDB" id="A0ABD3MID0"/>
<dbReference type="InterPro" id="IPR052514">
    <property type="entry name" value="SAM-dependent_MTase"/>
</dbReference>
<evidence type="ECO:0000256" key="1">
    <source>
        <dbReference type="SAM" id="Phobius"/>
    </source>
</evidence>
<organism evidence="3 4">
    <name type="scientific">Discostella pseudostelligera</name>
    <dbReference type="NCBI Taxonomy" id="259834"/>
    <lineage>
        <taxon>Eukaryota</taxon>
        <taxon>Sar</taxon>
        <taxon>Stramenopiles</taxon>
        <taxon>Ochrophyta</taxon>
        <taxon>Bacillariophyta</taxon>
        <taxon>Coscinodiscophyceae</taxon>
        <taxon>Thalassiosirophycidae</taxon>
        <taxon>Stephanodiscales</taxon>
        <taxon>Stephanodiscaceae</taxon>
        <taxon>Discostella</taxon>
    </lineage>
</organism>
<comment type="caution">
    <text evidence="3">The sequence shown here is derived from an EMBL/GenBank/DDBJ whole genome shotgun (WGS) entry which is preliminary data.</text>
</comment>
<evidence type="ECO:0000313" key="3">
    <source>
        <dbReference type="EMBL" id="KAL3763362.1"/>
    </source>
</evidence>
<dbReference type="InterPro" id="IPR006342">
    <property type="entry name" value="FkbM_mtfrase"/>
</dbReference>
<protein>
    <recommendedName>
        <fullName evidence="2">Methyltransferase FkbM domain-containing protein</fullName>
    </recommendedName>
</protein>
<keyword evidence="1" id="KW-0812">Transmembrane</keyword>
<keyword evidence="1" id="KW-1133">Transmembrane helix</keyword>
<gene>
    <name evidence="3" type="ORF">ACHAWU_001935</name>
</gene>
<dbReference type="Pfam" id="PF05050">
    <property type="entry name" value="Methyltransf_21"/>
    <property type="match status" value="1"/>
</dbReference>
<keyword evidence="1" id="KW-0472">Membrane</keyword>
<feature type="transmembrane region" description="Helical" evidence="1">
    <location>
        <begin position="21"/>
        <end position="40"/>
    </location>
</feature>
<dbReference type="PANTHER" id="PTHR34203:SF13">
    <property type="entry name" value="EXPRESSED PROTEIN"/>
    <property type="match status" value="1"/>
</dbReference>
<dbReference type="Gene3D" id="3.40.50.150">
    <property type="entry name" value="Vaccinia Virus protein VP39"/>
    <property type="match status" value="1"/>
</dbReference>
<accession>A0ABD3MID0</accession>
<keyword evidence="4" id="KW-1185">Reference proteome</keyword>
<feature type="domain" description="Methyltransferase FkbM" evidence="2">
    <location>
        <begin position="190"/>
        <end position="370"/>
    </location>
</feature>
<name>A0ABD3MID0_9STRA</name>
<evidence type="ECO:0000259" key="2">
    <source>
        <dbReference type="Pfam" id="PF05050"/>
    </source>
</evidence>
<reference evidence="3 4" key="1">
    <citation type="submission" date="2024-10" db="EMBL/GenBank/DDBJ databases">
        <title>Updated reference genomes for cyclostephanoid diatoms.</title>
        <authorList>
            <person name="Roberts W.R."/>
            <person name="Alverson A.J."/>
        </authorList>
    </citation>
    <scope>NUCLEOTIDE SEQUENCE [LARGE SCALE GENOMIC DNA]</scope>
    <source>
        <strain evidence="3 4">AJA232-27</strain>
    </source>
</reference>